<dbReference type="SUPFAM" id="SSF47598">
    <property type="entry name" value="Ribbon-helix-helix"/>
    <property type="match status" value="1"/>
</dbReference>
<keyword evidence="2" id="KW-1277">Toxin-antitoxin system</keyword>
<evidence type="ECO:0000313" key="4">
    <source>
        <dbReference type="EMBL" id="PDW02361.1"/>
    </source>
</evidence>
<dbReference type="GO" id="GO:0006355">
    <property type="term" value="P:regulation of DNA-templated transcription"/>
    <property type="evidence" value="ECO:0007669"/>
    <property type="project" value="InterPro"/>
</dbReference>
<evidence type="ECO:0000256" key="3">
    <source>
        <dbReference type="SAM" id="Coils"/>
    </source>
</evidence>
<dbReference type="OrthoDB" id="9815501at2"/>
<reference evidence="5" key="1">
    <citation type="submission" date="2017-08" db="EMBL/GenBank/DDBJ databases">
        <authorList>
            <person name="Grouzdev D.S."/>
            <person name="Gaisin V.A."/>
            <person name="Rysina M.S."/>
            <person name="Gorlenko V.M."/>
        </authorList>
    </citation>
    <scope>NUCLEOTIDE SEQUENCE [LARGE SCALE GENOMIC DNA]</scope>
    <source>
        <strain evidence="5">Kir15-3F</strain>
    </source>
</reference>
<dbReference type="PANTHER" id="PTHR36582:SF2">
    <property type="entry name" value="ANTITOXIN PARD"/>
    <property type="match status" value="1"/>
</dbReference>
<dbReference type="Gene3D" id="6.10.10.120">
    <property type="entry name" value="Antitoxin ParD1-like"/>
    <property type="match status" value="1"/>
</dbReference>
<gene>
    <name evidence="4" type="ORF">CJ255_14295</name>
</gene>
<dbReference type="InterPro" id="IPR010985">
    <property type="entry name" value="Ribbon_hlx_hlx"/>
</dbReference>
<organism evidence="4 5">
    <name type="scientific">Candidatus Viridilinea mediisalina</name>
    <dbReference type="NCBI Taxonomy" id="2024553"/>
    <lineage>
        <taxon>Bacteria</taxon>
        <taxon>Bacillati</taxon>
        <taxon>Chloroflexota</taxon>
        <taxon>Chloroflexia</taxon>
        <taxon>Chloroflexales</taxon>
        <taxon>Chloroflexineae</taxon>
        <taxon>Oscillochloridaceae</taxon>
        <taxon>Candidatus Viridilinea</taxon>
    </lineage>
</organism>
<evidence type="ECO:0000256" key="2">
    <source>
        <dbReference type="ARBA" id="ARBA00022649"/>
    </source>
</evidence>
<dbReference type="PANTHER" id="PTHR36582">
    <property type="entry name" value="ANTITOXIN PARD"/>
    <property type="match status" value="1"/>
</dbReference>
<dbReference type="Proteomes" id="UP000220527">
    <property type="component" value="Unassembled WGS sequence"/>
</dbReference>
<evidence type="ECO:0000256" key="1">
    <source>
        <dbReference type="ARBA" id="ARBA00008580"/>
    </source>
</evidence>
<sequence>MVRFDFVRQTSHGCSDRVLQCRSSKPERSQTMSNLSITLTPYLQQWVEARVASGRYTNVSEVIREAVRLLEQHEQEREARLRDLRVEETIRELHIAREKRQTPPPSTAESLLAFAGSWVGDDLEECLASVYATRTPLEG</sequence>
<feature type="coiled-coil region" evidence="3">
    <location>
        <begin position="56"/>
        <end position="83"/>
    </location>
</feature>
<dbReference type="CDD" id="cd22231">
    <property type="entry name" value="RHH_NikR_HicB-like"/>
    <property type="match status" value="1"/>
</dbReference>
<keyword evidence="5" id="KW-1185">Reference proteome</keyword>
<dbReference type="NCBIfam" id="TIGR02606">
    <property type="entry name" value="antidote_CC2985"/>
    <property type="match status" value="1"/>
</dbReference>
<dbReference type="InterPro" id="IPR022789">
    <property type="entry name" value="ParD"/>
</dbReference>
<comment type="similarity">
    <text evidence="1">Belongs to the ParD antitoxin family.</text>
</comment>
<evidence type="ECO:0000313" key="5">
    <source>
        <dbReference type="Proteomes" id="UP000220527"/>
    </source>
</evidence>
<accession>A0A2A6RHE0</accession>
<proteinExistence type="inferred from homology"/>
<dbReference type="Pfam" id="PF03693">
    <property type="entry name" value="ParD_antitoxin"/>
    <property type="match status" value="1"/>
</dbReference>
<dbReference type="EMBL" id="NQWI01000071">
    <property type="protein sequence ID" value="PDW02361.1"/>
    <property type="molecule type" value="Genomic_DNA"/>
</dbReference>
<dbReference type="InterPro" id="IPR038296">
    <property type="entry name" value="ParD_sf"/>
</dbReference>
<evidence type="ECO:0008006" key="6">
    <source>
        <dbReference type="Google" id="ProtNLM"/>
    </source>
</evidence>
<keyword evidence="3" id="KW-0175">Coiled coil</keyword>
<name>A0A2A6RHE0_9CHLR</name>
<comment type="caution">
    <text evidence="4">The sequence shown here is derived from an EMBL/GenBank/DDBJ whole genome shotgun (WGS) entry which is preliminary data.</text>
</comment>
<protein>
    <recommendedName>
        <fullName evidence="6">CopG family transcriptional regulator</fullName>
    </recommendedName>
</protein>
<dbReference type="AlphaFoldDB" id="A0A2A6RHE0"/>